<reference evidence="4 5" key="1">
    <citation type="submission" date="2015-12" db="EMBL/GenBank/DDBJ databases">
        <title>The genome of Folsomia candida.</title>
        <authorList>
            <person name="Faddeeva A."/>
            <person name="Derks M.F."/>
            <person name="Anvar Y."/>
            <person name="Smit S."/>
            <person name="Van Straalen N."/>
            <person name="Roelofs D."/>
        </authorList>
    </citation>
    <scope>NUCLEOTIDE SEQUENCE [LARGE SCALE GENOMIC DNA]</scope>
    <source>
        <strain evidence="4 5">VU population</strain>
        <tissue evidence="4">Whole body</tissue>
    </source>
</reference>
<evidence type="ECO:0000256" key="2">
    <source>
        <dbReference type="SAM" id="MobiDB-lite"/>
    </source>
</evidence>
<comment type="caution">
    <text evidence="4">The sequence shown here is derived from an EMBL/GenBank/DDBJ whole genome shotgun (WGS) entry which is preliminary data.</text>
</comment>
<protein>
    <recommendedName>
        <fullName evidence="3">C2H2-type domain-containing protein</fullName>
    </recommendedName>
</protein>
<keyword evidence="1" id="KW-0862">Zinc</keyword>
<evidence type="ECO:0000259" key="3">
    <source>
        <dbReference type="PROSITE" id="PS50157"/>
    </source>
</evidence>
<dbReference type="PANTHER" id="PTHR46954:SF1">
    <property type="entry name" value="C2H2-TYPE DOMAIN-CONTAINING PROTEIN"/>
    <property type="match status" value="1"/>
</dbReference>
<keyword evidence="1" id="KW-0863">Zinc-finger</keyword>
<dbReference type="OMA" id="MYVATHA"/>
<evidence type="ECO:0000313" key="4">
    <source>
        <dbReference type="EMBL" id="OXA41234.1"/>
    </source>
</evidence>
<dbReference type="GO" id="GO:0008270">
    <property type="term" value="F:zinc ion binding"/>
    <property type="evidence" value="ECO:0007669"/>
    <property type="project" value="UniProtKB-KW"/>
</dbReference>
<accession>A0A226D8P6</accession>
<feature type="compositionally biased region" description="Polar residues" evidence="2">
    <location>
        <begin position="581"/>
        <end position="596"/>
    </location>
</feature>
<feature type="domain" description="C2H2-type" evidence="3">
    <location>
        <begin position="715"/>
        <end position="737"/>
    </location>
</feature>
<gene>
    <name evidence="4" type="ORF">Fcan01_24113</name>
</gene>
<dbReference type="PROSITE" id="PS00028">
    <property type="entry name" value="ZINC_FINGER_C2H2_1"/>
    <property type="match status" value="1"/>
</dbReference>
<dbReference type="OrthoDB" id="7698126at2759"/>
<keyword evidence="5" id="KW-1185">Reference proteome</keyword>
<keyword evidence="1" id="KW-0479">Metal-binding</keyword>
<dbReference type="Proteomes" id="UP000198287">
    <property type="component" value="Unassembled WGS sequence"/>
</dbReference>
<organism evidence="4 5">
    <name type="scientific">Folsomia candida</name>
    <name type="common">Springtail</name>
    <dbReference type="NCBI Taxonomy" id="158441"/>
    <lineage>
        <taxon>Eukaryota</taxon>
        <taxon>Metazoa</taxon>
        <taxon>Ecdysozoa</taxon>
        <taxon>Arthropoda</taxon>
        <taxon>Hexapoda</taxon>
        <taxon>Collembola</taxon>
        <taxon>Entomobryomorpha</taxon>
        <taxon>Isotomoidea</taxon>
        <taxon>Isotomidae</taxon>
        <taxon>Proisotominae</taxon>
        <taxon>Folsomia</taxon>
    </lineage>
</organism>
<dbReference type="EMBL" id="LNIX01000030">
    <property type="protein sequence ID" value="OXA41234.1"/>
    <property type="molecule type" value="Genomic_DNA"/>
</dbReference>
<dbReference type="InterPro" id="IPR013087">
    <property type="entry name" value="Znf_C2H2_type"/>
</dbReference>
<proteinExistence type="predicted"/>
<dbReference type="AlphaFoldDB" id="A0A226D8P6"/>
<sequence length="781" mass="87712">METGINKNFYVNLRNCWQKAYPLNNKLHNDRKAQEWYSRHKGDKGAVAEKIAELEVLIKSKPRNPVAECYARGVKRRVEESLPSPVEQGNSANEIEVVSVDEPVASSSVPPTIQQPQRKLAECPKQNQYRDEMLSDGKKIRALLDMKYSGLPFTADNEADLKALKASEENKMKKLKRLKSLQTSQQKSRGKKKAVLEKVKELHPAAAADLSKLDPQPCGRPRLERDQPALLKSIIELVTPASAADGKRSSEKMECFLTLDELLKELHAMGFTLSRSALYLRLLPRNPATREGQRHVVTVPVKMMRAENDLRKGHEDDRFAKATIKYLHNLAVIMGPDLVCVISQDDKAKVPLGLPAAKKQGPILMKLDYQIRLPDHDFVVASRHKLIPSVSAKLEIKDNAVSYSGATYIAIRSGRHDSSTAPRHADDLHRLLMFILMLAPGIIGHVPPILILLVDGGPDESPKHEKTLRFAAMHFRRFNLDAMYVATHAPGQSANNPVERRMAPLSRDLCGLILPFDSYGSHLNASGKTVNVELERKNFQRAGELLAGVWGDKIIDGHPVICEYVMPHSNDRRKLELRGNHPSTDSTANRSATTVSTFSGSMAEDEDFGFLTETWKSQHVQQSQYLLQLVKCGDPTCCPPARTNVRAFLRNQFLPPPVPILKSLYGLKLGTLSDKEFHFMDLTTRLAFENVMDVRVKVFDQYCPSMQKKLKDKDYYCPVCEHFFVTKAGRNSHKRMHLVMPLAEDVPDPVLQVEEDSVVEDGIYIIDDLAGWLQPVFVPAD</sequence>
<dbReference type="PANTHER" id="PTHR46954">
    <property type="entry name" value="C2H2-TYPE DOMAIN-CONTAINING PROTEIN"/>
    <property type="match status" value="1"/>
</dbReference>
<evidence type="ECO:0000256" key="1">
    <source>
        <dbReference type="PROSITE-ProRule" id="PRU00042"/>
    </source>
</evidence>
<dbReference type="PROSITE" id="PS50157">
    <property type="entry name" value="ZINC_FINGER_C2H2_2"/>
    <property type="match status" value="1"/>
</dbReference>
<evidence type="ECO:0000313" key="5">
    <source>
        <dbReference type="Proteomes" id="UP000198287"/>
    </source>
</evidence>
<feature type="region of interest" description="Disordered" evidence="2">
    <location>
        <begin position="575"/>
        <end position="596"/>
    </location>
</feature>
<name>A0A226D8P6_FOLCA</name>